<keyword evidence="6 14" id="KW-0808">Transferase</keyword>
<dbReference type="SUPFAM" id="SSF48439">
    <property type="entry name" value="Protein prenylyltransferase"/>
    <property type="match status" value="1"/>
</dbReference>
<comment type="cofactor">
    <cofactor evidence="1">
        <name>Mg(2+)</name>
        <dbReference type="ChEBI" id="CHEBI:18420"/>
    </cofactor>
</comment>
<accession>A0A1E7FPJ5</accession>
<evidence type="ECO:0000256" key="12">
    <source>
        <dbReference type="ARBA" id="ARBA00043086"/>
    </source>
</evidence>
<protein>
    <recommendedName>
        <fullName evidence="9">Protein farnesyltransferase/geranylgeranyltransferase type-1 subunit alpha</fullName>
        <ecNumber evidence="4">2.5.1.58</ecNumber>
        <ecNumber evidence="3">2.5.1.59</ecNumber>
    </recommendedName>
    <alternativeName>
        <fullName evidence="12">CAAX farnesyltransferase subunit alpha</fullName>
    </alternativeName>
    <alternativeName>
        <fullName evidence="11">FTase-alpha</fullName>
    </alternativeName>
    <alternativeName>
        <fullName evidence="10">Ras proteins prenyltransferase subunit alpha</fullName>
    </alternativeName>
    <alternativeName>
        <fullName evidence="13">Type I protein geranyl-geranyltransferase subunit alpha</fullName>
    </alternativeName>
</protein>
<dbReference type="InterPro" id="IPR002088">
    <property type="entry name" value="Prenyl_trans_a"/>
</dbReference>
<dbReference type="InParanoid" id="A0A1E7FPJ5"/>
<evidence type="ECO:0000256" key="3">
    <source>
        <dbReference type="ARBA" id="ARBA00012700"/>
    </source>
</evidence>
<keyword evidence="7" id="KW-0677">Repeat</keyword>
<dbReference type="KEGG" id="fcy:FRACYDRAFT_159653"/>
<dbReference type="Proteomes" id="UP000095751">
    <property type="component" value="Unassembled WGS sequence"/>
</dbReference>
<comment type="similarity">
    <text evidence="2">Belongs to the protein prenyltransferase subunit alpha family.</text>
</comment>
<dbReference type="OrthoDB" id="272289at2759"/>
<evidence type="ECO:0000256" key="4">
    <source>
        <dbReference type="ARBA" id="ARBA00012702"/>
    </source>
</evidence>
<dbReference type="PANTHER" id="PTHR11129:SF1">
    <property type="entry name" value="PROTEIN FARNESYLTRANSFERASE_GERANYLGERANYLTRANSFERASE TYPE-1 SUBUNIT ALPHA"/>
    <property type="match status" value="1"/>
</dbReference>
<dbReference type="GO" id="GO:0004660">
    <property type="term" value="F:protein farnesyltransferase activity"/>
    <property type="evidence" value="ECO:0007669"/>
    <property type="project" value="UniProtKB-EC"/>
</dbReference>
<organism evidence="14 15">
    <name type="scientific">Fragilariopsis cylindrus CCMP1102</name>
    <dbReference type="NCBI Taxonomy" id="635003"/>
    <lineage>
        <taxon>Eukaryota</taxon>
        <taxon>Sar</taxon>
        <taxon>Stramenopiles</taxon>
        <taxon>Ochrophyta</taxon>
        <taxon>Bacillariophyta</taxon>
        <taxon>Bacillariophyceae</taxon>
        <taxon>Bacillariophycidae</taxon>
        <taxon>Bacillariales</taxon>
        <taxon>Bacillariaceae</taxon>
        <taxon>Fragilariopsis</taxon>
    </lineage>
</organism>
<gene>
    <name evidence="14" type="ORF">FRACYDRAFT_159653</name>
</gene>
<dbReference type="AlphaFoldDB" id="A0A1E7FPJ5"/>
<evidence type="ECO:0000256" key="2">
    <source>
        <dbReference type="ARBA" id="ARBA00006734"/>
    </source>
</evidence>
<dbReference type="Pfam" id="PF01239">
    <property type="entry name" value="PPTA"/>
    <property type="match status" value="4"/>
</dbReference>
<proteinExistence type="inferred from homology"/>
<evidence type="ECO:0000256" key="7">
    <source>
        <dbReference type="ARBA" id="ARBA00022737"/>
    </source>
</evidence>
<dbReference type="GO" id="GO:0004662">
    <property type="term" value="F:CAAX-protein geranylgeranyltransferase activity"/>
    <property type="evidence" value="ECO:0007669"/>
    <property type="project" value="UniProtKB-EC"/>
</dbReference>
<evidence type="ECO:0000256" key="1">
    <source>
        <dbReference type="ARBA" id="ARBA00001946"/>
    </source>
</evidence>
<evidence type="ECO:0000313" key="15">
    <source>
        <dbReference type="Proteomes" id="UP000095751"/>
    </source>
</evidence>
<evidence type="ECO:0000256" key="10">
    <source>
        <dbReference type="ARBA" id="ARBA00041392"/>
    </source>
</evidence>
<keyword evidence="5" id="KW-0637">Prenyltransferase</keyword>
<reference evidence="14 15" key="1">
    <citation type="submission" date="2016-09" db="EMBL/GenBank/DDBJ databases">
        <title>Extensive genetic diversity and differential bi-allelic expression allows diatom success in the polar Southern Ocean.</title>
        <authorList>
            <consortium name="DOE Joint Genome Institute"/>
            <person name="Mock T."/>
            <person name="Otillar R.P."/>
            <person name="Strauss J."/>
            <person name="Dupont C."/>
            <person name="Frickenhaus S."/>
            <person name="Maumus F."/>
            <person name="Mcmullan M."/>
            <person name="Sanges R."/>
            <person name="Schmutz J."/>
            <person name="Toseland A."/>
            <person name="Valas R."/>
            <person name="Veluchamy A."/>
            <person name="Ward B.J."/>
            <person name="Allen A."/>
            <person name="Barry K."/>
            <person name="Falciatore A."/>
            <person name="Ferrante M."/>
            <person name="Fortunato A.E."/>
            <person name="Gloeckner G."/>
            <person name="Gruber A."/>
            <person name="Hipkin R."/>
            <person name="Janech M."/>
            <person name="Kroth P."/>
            <person name="Leese F."/>
            <person name="Lindquist E."/>
            <person name="Lyon B.R."/>
            <person name="Martin J."/>
            <person name="Mayer C."/>
            <person name="Parker M."/>
            <person name="Quesneville H."/>
            <person name="Raymond J."/>
            <person name="Uhlig C."/>
            <person name="Valentin K.U."/>
            <person name="Worden A.Z."/>
            <person name="Armbrust E.V."/>
            <person name="Bowler C."/>
            <person name="Green B."/>
            <person name="Moulton V."/>
            <person name="Van Oosterhout C."/>
            <person name="Grigoriev I."/>
        </authorList>
    </citation>
    <scope>NUCLEOTIDE SEQUENCE [LARGE SCALE GENOMIC DNA]</scope>
    <source>
        <strain evidence="14 15">CCMP1102</strain>
    </source>
</reference>
<sequence>FNDLTPILQNDGPTRVCVIQYPSSFTLAYNYMRAVWAAKELSERALKLSATCLKMNPANYTVWNFRRQCLQFLGLSSDKISIQNDLNLASSLGGSNPKNYQIWYHRRAILEIYGPREFLDSELDYIEKVLEEDSKNYHAWSYRQWILMSVDEESVWEKEMDFVCKLIKEDIRNNSAWNQRWLVSHRGKQQYQPIGLDVARREADFAIDHGAMLDPYNESPWRYLIGILQEQ</sequence>
<dbReference type="EC" id="2.5.1.59" evidence="3"/>
<dbReference type="Gene3D" id="1.25.40.120">
    <property type="entry name" value="Protein prenylyltransferase"/>
    <property type="match status" value="1"/>
</dbReference>
<evidence type="ECO:0000256" key="11">
    <source>
        <dbReference type="ARBA" id="ARBA00042436"/>
    </source>
</evidence>
<evidence type="ECO:0000256" key="6">
    <source>
        <dbReference type="ARBA" id="ARBA00022679"/>
    </source>
</evidence>
<evidence type="ECO:0000256" key="9">
    <source>
        <dbReference type="ARBA" id="ARBA00040965"/>
    </source>
</evidence>
<keyword evidence="15" id="KW-1185">Reference proteome</keyword>
<dbReference type="GO" id="GO:0005953">
    <property type="term" value="C:CAAX-protein geranylgeranyltransferase complex"/>
    <property type="evidence" value="ECO:0007669"/>
    <property type="project" value="TreeGrafter"/>
</dbReference>
<dbReference type="PANTHER" id="PTHR11129">
    <property type="entry name" value="PROTEIN FARNESYLTRANSFERASE ALPHA SUBUNIT/RAB GERANYLGERANYL TRANSFERASE ALPHA SUBUNIT"/>
    <property type="match status" value="1"/>
</dbReference>
<name>A0A1E7FPJ5_9STRA</name>
<feature type="non-terminal residue" evidence="14">
    <location>
        <position position="1"/>
    </location>
</feature>
<dbReference type="PROSITE" id="PS51147">
    <property type="entry name" value="PFTA"/>
    <property type="match status" value="4"/>
</dbReference>
<keyword evidence="8" id="KW-0460">Magnesium</keyword>
<evidence type="ECO:0000256" key="8">
    <source>
        <dbReference type="ARBA" id="ARBA00022842"/>
    </source>
</evidence>
<dbReference type="GO" id="GO:0005965">
    <property type="term" value="C:protein farnesyltransferase complex"/>
    <property type="evidence" value="ECO:0007669"/>
    <property type="project" value="TreeGrafter"/>
</dbReference>
<dbReference type="EMBL" id="KV784355">
    <property type="protein sequence ID" value="OEU20044.1"/>
    <property type="molecule type" value="Genomic_DNA"/>
</dbReference>
<evidence type="ECO:0000313" key="14">
    <source>
        <dbReference type="EMBL" id="OEU20044.1"/>
    </source>
</evidence>
<feature type="non-terminal residue" evidence="14">
    <location>
        <position position="231"/>
    </location>
</feature>
<evidence type="ECO:0000256" key="5">
    <source>
        <dbReference type="ARBA" id="ARBA00022602"/>
    </source>
</evidence>
<dbReference type="EC" id="2.5.1.58" evidence="4"/>
<evidence type="ECO:0000256" key="13">
    <source>
        <dbReference type="ARBA" id="ARBA00043219"/>
    </source>
</evidence>